<dbReference type="EMBL" id="AWUE01009852">
    <property type="protein sequence ID" value="OMP12107.1"/>
    <property type="molecule type" value="Genomic_DNA"/>
</dbReference>
<reference evidence="3" key="1">
    <citation type="submission" date="2013-09" db="EMBL/GenBank/DDBJ databases">
        <title>Corchorus olitorius genome sequencing.</title>
        <authorList>
            <person name="Alam M."/>
            <person name="Haque M.S."/>
            <person name="Islam M.S."/>
            <person name="Emdad E.M."/>
            <person name="Islam M.M."/>
            <person name="Ahmed B."/>
            <person name="Halim A."/>
            <person name="Hossen Q.M.M."/>
            <person name="Hossain M.Z."/>
            <person name="Ahmed R."/>
            <person name="Khan M.M."/>
            <person name="Islam R."/>
            <person name="Rashid M.M."/>
            <person name="Khan S.A."/>
            <person name="Rahman M.S."/>
            <person name="Alam M."/>
            <person name="Yahiya A.S."/>
            <person name="Khan M.S."/>
            <person name="Azam M.S."/>
            <person name="Haque T."/>
            <person name="Lashkar M.Z.H."/>
            <person name="Akhand A.I."/>
            <person name="Morshed G."/>
            <person name="Roy S."/>
            <person name="Uddin K.S."/>
            <person name="Rabeya T."/>
            <person name="Hossain A.S."/>
            <person name="Chowdhury A."/>
            <person name="Snigdha A.R."/>
            <person name="Mortoza M.S."/>
            <person name="Matin S.A."/>
            <person name="Hoque S.M.E."/>
            <person name="Islam M.K."/>
            <person name="Roy D.K."/>
            <person name="Haider R."/>
            <person name="Moosa M.M."/>
            <person name="Elias S.M."/>
            <person name="Hasan A.M."/>
            <person name="Jahan S."/>
            <person name="Shafiuddin M."/>
            <person name="Mahmood N."/>
            <person name="Shommy N.S."/>
        </authorList>
    </citation>
    <scope>NUCLEOTIDE SEQUENCE [LARGE SCALE GENOMIC DNA]</scope>
    <source>
        <strain evidence="3">cv. O-4</strain>
    </source>
</reference>
<name>A0A1R3KYJ7_9ROSI</name>
<protein>
    <submittedName>
        <fullName evidence="2">Uncharacterized protein</fullName>
    </submittedName>
</protein>
<dbReference type="Proteomes" id="UP000187203">
    <property type="component" value="Unassembled WGS sequence"/>
</dbReference>
<evidence type="ECO:0000256" key="1">
    <source>
        <dbReference type="SAM" id="MobiDB-lite"/>
    </source>
</evidence>
<organism evidence="2 3">
    <name type="scientific">Corchorus olitorius</name>
    <dbReference type="NCBI Taxonomy" id="93759"/>
    <lineage>
        <taxon>Eukaryota</taxon>
        <taxon>Viridiplantae</taxon>
        <taxon>Streptophyta</taxon>
        <taxon>Embryophyta</taxon>
        <taxon>Tracheophyta</taxon>
        <taxon>Spermatophyta</taxon>
        <taxon>Magnoliopsida</taxon>
        <taxon>eudicotyledons</taxon>
        <taxon>Gunneridae</taxon>
        <taxon>Pentapetalae</taxon>
        <taxon>rosids</taxon>
        <taxon>malvids</taxon>
        <taxon>Malvales</taxon>
        <taxon>Malvaceae</taxon>
        <taxon>Grewioideae</taxon>
        <taxon>Apeibeae</taxon>
        <taxon>Corchorus</taxon>
    </lineage>
</organism>
<evidence type="ECO:0000313" key="2">
    <source>
        <dbReference type="EMBL" id="OMP12107.1"/>
    </source>
</evidence>
<proteinExistence type="predicted"/>
<accession>A0A1R3KYJ7</accession>
<keyword evidence="3" id="KW-1185">Reference proteome</keyword>
<feature type="region of interest" description="Disordered" evidence="1">
    <location>
        <begin position="1"/>
        <end position="27"/>
    </location>
</feature>
<gene>
    <name evidence="2" type="ORF">COLO4_03465</name>
</gene>
<feature type="compositionally biased region" description="Low complexity" evidence="1">
    <location>
        <begin position="12"/>
        <end position="27"/>
    </location>
</feature>
<evidence type="ECO:0000313" key="3">
    <source>
        <dbReference type="Proteomes" id="UP000187203"/>
    </source>
</evidence>
<dbReference type="AlphaFoldDB" id="A0A1R3KYJ7"/>
<comment type="caution">
    <text evidence="2">The sequence shown here is derived from an EMBL/GenBank/DDBJ whole genome shotgun (WGS) entry which is preliminary data.</text>
</comment>
<sequence>MSSSNFHEAEESSSGVSVPMPSGSSLGSKERWVRVIMIKVMKFGKFMRVEGRVVMTMVAVRAMVKLPVRL</sequence>